<evidence type="ECO:0000313" key="11">
    <source>
        <dbReference type="Proteomes" id="UP000218231"/>
    </source>
</evidence>
<feature type="transmembrane region" description="Helical" evidence="8">
    <location>
        <begin position="325"/>
        <end position="348"/>
    </location>
</feature>
<feature type="transmembrane region" description="Helical" evidence="8">
    <location>
        <begin position="650"/>
        <end position="670"/>
    </location>
</feature>
<sequence length="858" mass="97407">MSEFLANLRGFSLSGLFCLWGEFIGRWPAAFLIASAIMICLSGGMHGLKLRDNVRDGYTARNSRSRLESTIYREFLGSEGDPVMTTVLMLAKDNGSMHRLDYLADAVQQLVHLSNNLSVTVDVHTVGYRRFCGHYCDSNLPLLYFYQALTDKTHNPVAPFRVDYPIAHLRGNDLHLERNLFGVRTGNKSNITNIEYVELISASFLAEVKTREDMDKQGAWELAVFDYCREYSQNPDNKMELLVLGAEIVDTEMNKDSRRMIPYFIVGFTFMLGFVFTSVGLSAYYYSSFTYRILIVSATCTLIPCLAITTTLGLSTLVGNRTNSLMLIMPFLIMGIGVNDAFLAVHGWMREARRRTEAERLGKILEDVGPSITTTTFTNVIAFLIGCFGPTEEISIFCLGCAMALSFSYIYTITLLCPILSYCAHDWKKRTRPNCMQINIQLFARKLNKLVAKILASKFAFFILLLGGMVYWSFGIWGTVSMSARLDTDKILPIDTPIRRPHRMVERLVWAEYYPVTVIVNKPIDISDIQQYNTLMNFVQEFERLPSNKGANFTMFWLRAYEKYFNGVGAEDFDYFDENTEVQKSSETEKKPGKSGIDYSKLAHFLGSPLEKHHKAFLHLDYNQTYPSLKASVWNVNGMFVDQMLLLKPLTFETCVVTLVCMFVVCMVFIQNPVSVVLATLSIASISFGVMGYLSFWHLELDPVTLCSVLISIGQSVDFVAHTTYHYQISRKEEIVDGKLTIVNLNTPQKRLENTLEKVAWPMIQGQFSTLLCVLPLVHLENYIPLVFVKTITLVVIWGLFHGLVMLPAFLAQCPFKLIEINLFQYLFGQTSLSRQQSHRSFFERTPPVELSLLSKAS</sequence>
<keyword evidence="11" id="KW-1185">Reference proteome</keyword>
<dbReference type="Proteomes" id="UP000218231">
    <property type="component" value="Unassembled WGS sequence"/>
</dbReference>
<feature type="transmembrane region" description="Helical" evidence="8">
    <location>
        <begin position="459"/>
        <end position="480"/>
    </location>
</feature>
<keyword evidence="3" id="KW-1003">Cell membrane</keyword>
<dbReference type="SUPFAM" id="SSF82866">
    <property type="entry name" value="Multidrug efflux transporter AcrB transmembrane domain"/>
    <property type="match status" value="2"/>
</dbReference>
<evidence type="ECO:0000256" key="8">
    <source>
        <dbReference type="SAM" id="Phobius"/>
    </source>
</evidence>
<dbReference type="Gene3D" id="1.20.1640.10">
    <property type="entry name" value="Multidrug efflux transporter AcrB transmembrane domain"/>
    <property type="match status" value="2"/>
</dbReference>
<dbReference type="GO" id="GO:0018996">
    <property type="term" value="P:molting cycle, collagen and cuticulin-based cuticle"/>
    <property type="evidence" value="ECO:0007669"/>
    <property type="project" value="TreeGrafter"/>
</dbReference>
<evidence type="ECO:0000256" key="4">
    <source>
        <dbReference type="ARBA" id="ARBA00022692"/>
    </source>
</evidence>
<accession>A0A2A2L5B4</accession>
<comment type="caution">
    <text evidence="10">The sequence shown here is derived from an EMBL/GenBank/DDBJ whole genome shotgun (WGS) entry which is preliminary data.</text>
</comment>
<evidence type="ECO:0000313" key="10">
    <source>
        <dbReference type="EMBL" id="PAV81369.1"/>
    </source>
</evidence>
<name>A0A2A2L5B4_9BILA</name>
<dbReference type="FunFam" id="1.20.1640.10:FF:000013">
    <property type="entry name" value="PaTched Related family"/>
    <property type="match status" value="1"/>
</dbReference>
<protein>
    <recommendedName>
        <fullName evidence="9">SSD domain-containing protein</fullName>
    </recommendedName>
</protein>
<dbReference type="PROSITE" id="PS50156">
    <property type="entry name" value="SSD"/>
    <property type="match status" value="1"/>
</dbReference>
<evidence type="ECO:0000256" key="1">
    <source>
        <dbReference type="ARBA" id="ARBA00004651"/>
    </source>
</evidence>
<dbReference type="GO" id="GO:0006897">
    <property type="term" value="P:endocytosis"/>
    <property type="evidence" value="ECO:0007669"/>
    <property type="project" value="TreeGrafter"/>
</dbReference>
<dbReference type="GO" id="GO:0030659">
    <property type="term" value="C:cytoplasmic vesicle membrane"/>
    <property type="evidence" value="ECO:0007669"/>
    <property type="project" value="TreeGrafter"/>
</dbReference>
<feature type="transmembrane region" description="Helical" evidence="8">
    <location>
        <begin position="368"/>
        <end position="389"/>
    </location>
</feature>
<dbReference type="GO" id="GO:0005886">
    <property type="term" value="C:plasma membrane"/>
    <property type="evidence" value="ECO:0007669"/>
    <property type="project" value="UniProtKB-SubCell"/>
</dbReference>
<feature type="transmembrane region" description="Helical" evidence="8">
    <location>
        <begin position="263"/>
        <end position="287"/>
    </location>
</feature>
<feature type="transmembrane region" description="Helical" evidence="8">
    <location>
        <begin position="676"/>
        <end position="696"/>
    </location>
</feature>
<dbReference type="STRING" id="2018661.A0A2A2L5B4"/>
<dbReference type="InterPro" id="IPR003392">
    <property type="entry name" value="PTHD_SSD"/>
</dbReference>
<keyword evidence="7" id="KW-0325">Glycoprotein</keyword>
<feature type="transmembrane region" description="Helical" evidence="8">
    <location>
        <begin position="396"/>
        <end position="422"/>
    </location>
</feature>
<keyword evidence="6 8" id="KW-0472">Membrane</keyword>
<reference evidence="10 11" key="1">
    <citation type="journal article" date="2017" name="Curr. Biol.">
        <title>Genome architecture and evolution of a unichromosomal asexual nematode.</title>
        <authorList>
            <person name="Fradin H."/>
            <person name="Zegar C."/>
            <person name="Gutwein M."/>
            <person name="Lucas J."/>
            <person name="Kovtun M."/>
            <person name="Corcoran D."/>
            <person name="Baugh L.R."/>
            <person name="Kiontke K."/>
            <person name="Gunsalus K."/>
            <person name="Fitch D.H."/>
            <person name="Piano F."/>
        </authorList>
    </citation>
    <scope>NUCLEOTIDE SEQUENCE [LARGE SCALE GENOMIC DNA]</scope>
    <source>
        <strain evidence="10">PF1309</strain>
    </source>
</reference>
<organism evidence="10 11">
    <name type="scientific">Diploscapter pachys</name>
    <dbReference type="NCBI Taxonomy" id="2018661"/>
    <lineage>
        <taxon>Eukaryota</taxon>
        <taxon>Metazoa</taxon>
        <taxon>Ecdysozoa</taxon>
        <taxon>Nematoda</taxon>
        <taxon>Chromadorea</taxon>
        <taxon>Rhabditida</taxon>
        <taxon>Rhabditina</taxon>
        <taxon>Rhabditomorpha</taxon>
        <taxon>Rhabditoidea</taxon>
        <taxon>Rhabditidae</taxon>
        <taxon>Diploscapter</taxon>
    </lineage>
</organism>
<evidence type="ECO:0000256" key="3">
    <source>
        <dbReference type="ARBA" id="ARBA00022475"/>
    </source>
</evidence>
<evidence type="ECO:0000256" key="7">
    <source>
        <dbReference type="ARBA" id="ARBA00023180"/>
    </source>
</evidence>
<comment type="similarity">
    <text evidence="2">Belongs to the patched family.</text>
</comment>
<feature type="transmembrane region" description="Helical" evidence="8">
    <location>
        <begin position="293"/>
        <end position="318"/>
    </location>
</feature>
<evidence type="ECO:0000256" key="6">
    <source>
        <dbReference type="ARBA" id="ARBA00023136"/>
    </source>
</evidence>
<evidence type="ECO:0000256" key="5">
    <source>
        <dbReference type="ARBA" id="ARBA00022989"/>
    </source>
</evidence>
<evidence type="ECO:0000256" key="2">
    <source>
        <dbReference type="ARBA" id="ARBA00005585"/>
    </source>
</evidence>
<dbReference type="PANTHER" id="PTHR10796:SF102">
    <property type="entry name" value="SSD DOMAIN-CONTAINING PROTEIN"/>
    <property type="match status" value="1"/>
</dbReference>
<feature type="transmembrane region" description="Helical" evidence="8">
    <location>
        <begin position="792"/>
        <end position="812"/>
    </location>
</feature>
<evidence type="ECO:0000259" key="9">
    <source>
        <dbReference type="PROSITE" id="PS50156"/>
    </source>
</evidence>
<dbReference type="OrthoDB" id="6510177at2759"/>
<keyword evidence="4 8" id="KW-0812">Transmembrane</keyword>
<dbReference type="Pfam" id="PF02460">
    <property type="entry name" value="Patched"/>
    <property type="match status" value="1"/>
</dbReference>
<keyword evidence="5 8" id="KW-1133">Transmembrane helix</keyword>
<dbReference type="InterPro" id="IPR000731">
    <property type="entry name" value="SSD"/>
</dbReference>
<dbReference type="PANTHER" id="PTHR10796">
    <property type="entry name" value="PATCHED-RELATED"/>
    <property type="match status" value="1"/>
</dbReference>
<dbReference type="InterPro" id="IPR051697">
    <property type="entry name" value="Patched_domain-protein"/>
</dbReference>
<feature type="domain" description="SSD" evidence="9">
    <location>
        <begin position="262"/>
        <end position="422"/>
    </location>
</feature>
<dbReference type="EMBL" id="LIAE01007184">
    <property type="protein sequence ID" value="PAV81369.1"/>
    <property type="molecule type" value="Genomic_DNA"/>
</dbReference>
<dbReference type="AlphaFoldDB" id="A0A2A2L5B4"/>
<proteinExistence type="inferred from homology"/>
<gene>
    <name evidence="10" type="ORF">WR25_09351</name>
</gene>
<comment type="subcellular location">
    <subcellularLocation>
        <location evidence="1">Cell membrane</location>
        <topology evidence="1">Multi-pass membrane protein</topology>
    </subcellularLocation>
</comment>